<proteinExistence type="inferred from homology"/>
<dbReference type="AlphaFoldDB" id="A0A7C3ZA47"/>
<gene>
    <name evidence="18" type="ORF">ENW96_02340</name>
</gene>
<dbReference type="GO" id="GO:0008986">
    <property type="term" value="F:pyruvate, water dikinase activity"/>
    <property type="evidence" value="ECO:0007669"/>
    <property type="project" value="UniProtKB-EC"/>
</dbReference>
<protein>
    <recommendedName>
        <fullName evidence="6">Phosphoenolpyruvate synthase</fullName>
        <ecNumber evidence="5">2.7.9.2</ecNumber>
    </recommendedName>
    <alternativeName>
        <fullName evidence="13">Pyruvate, water dikinase</fullName>
    </alternativeName>
</protein>
<dbReference type="UniPathway" id="UPA00138"/>
<dbReference type="InterPro" id="IPR002192">
    <property type="entry name" value="PPDK_AMP/ATP-bd"/>
</dbReference>
<evidence type="ECO:0000256" key="13">
    <source>
        <dbReference type="ARBA" id="ARBA00033470"/>
    </source>
</evidence>
<evidence type="ECO:0000256" key="7">
    <source>
        <dbReference type="ARBA" id="ARBA00022679"/>
    </source>
</evidence>
<organism evidence="18">
    <name type="scientific">Desulfobacca acetoxidans</name>
    <dbReference type="NCBI Taxonomy" id="60893"/>
    <lineage>
        <taxon>Bacteria</taxon>
        <taxon>Pseudomonadati</taxon>
        <taxon>Thermodesulfobacteriota</taxon>
        <taxon>Desulfobaccia</taxon>
        <taxon>Desulfobaccales</taxon>
        <taxon>Desulfobaccaceae</taxon>
        <taxon>Desulfobacca</taxon>
    </lineage>
</organism>
<dbReference type="GO" id="GO:0046872">
    <property type="term" value="F:metal ion binding"/>
    <property type="evidence" value="ECO:0007669"/>
    <property type="project" value="UniProtKB-KW"/>
</dbReference>
<comment type="pathway">
    <text evidence="3">Carbohydrate biosynthesis; gluconeogenesis.</text>
</comment>
<keyword evidence="8" id="KW-0479">Metal-binding</keyword>
<comment type="catalytic activity">
    <reaction evidence="14">
        <text>pyruvate + ATP + H2O = phosphoenolpyruvate + AMP + phosphate + 2 H(+)</text>
        <dbReference type="Rhea" id="RHEA:11364"/>
        <dbReference type="ChEBI" id="CHEBI:15361"/>
        <dbReference type="ChEBI" id="CHEBI:15377"/>
        <dbReference type="ChEBI" id="CHEBI:15378"/>
        <dbReference type="ChEBI" id="CHEBI:30616"/>
        <dbReference type="ChEBI" id="CHEBI:43474"/>
        <dbReference type="ChEBI" id="CHEBI:58702"/>
        <dbReference type="ChEBI" id="CHEBI:456215"/>
        <dbReference type="EC" id="2.7.9.2"/>
    </reaction>
</comment>
<dbReference type="InterPro" id="IPR008279">
    <property type="entry name" value="PEP-util_enz_mobile_dom"/>
</dbReference>
<evidence type="ECO:0000256" key="3">
    <source>
        <dbReference type="ARBA" id="ARBA00004742"/>
    </source>
</evidence>
<accession>A0A7C3ZA47</accession>
<dbReference type="Gene3D" id="3.30.470.20">
    <property type="entry name" value="ATP-grasp fold, B domain"/>
    <property type="match status" value="1"/>
</dbReference>
<keyword evidence="7" id="KW-0808">Transferase</keyword>
<evidence type="ECO:0000256" key="2">
    <source>
        <dbReference type="ARBA" id="ARBA00002988"/>
    </source>
</evidence>
<dbReference type="PANTHER" id="PTHR43030:SF1">
    <property type="entry name" value="PHOSPHOENOLPYRUVATE SYNTHASE"/>
    <property type="match status" value="1"/>
</dbReference>
<dbReference type="Pfam" id="PF01326">
    <property type="entry name" value="PPDK_N"/>
    <property type="match status" value="1"/>
</dbReference>
<evidence type="ECO:0000256" key="6">
    <source>
        <dbReference type="ARBA" id="ARBA00021623"/>
    </source>
</evidence>
<evidence type="ECO:0000256" key="15">
    <source>
        <dbReference type="SAM" id="MobiDB-lite"/>
    </source>
</evidence>
<comment type="function">
    <text evidence="2">Catalyzes the phosphorylation of pyruvate to phosphoenolpyruvate.</text>
</comment>
<reference evidence="18" key="1">
    <citation type="journal article" date="2020" name="mSystems">
        <title>Genome- and Community-Level Interaction Insights into Carbon Utilization and Element Cycling Functions of Hydrothermarchaeota in Hydrothermal Sediment.</title>
        <authorList>
            <person name="Zhou Z."/>
            <person name="Liu Y."/>
            <person name="Xu W."/>
            <person name="Pan J."/>
            <person name="Luo Z.H."/>
            <person name="Li M."/>
        </authorList>
    </citation>
    <scope>NUCLEOTIDE SEQUENCE [LARGE SCALE GENOMIC DNA]</scope>
    <source>
        <strain evidence="18">SpSt-897</strain>
    </source>
</reference>
<evidence type="ECO:0000256" key="8">
    <source>
        <dbReference type="ARBA" id="ARBA00022723"/>
    </source>
</evidence>
<dbReference type="InterPro" id="IPR036637">
    <property type="entry name" value="Phosphohistidine_dom_sf"/>
</dbReference>
<dbReference type="InterPro" id="IPR013815">
    <property type="entry name" value="ATP_grasp_subdomain_1"/>
</dbReference>
<evidence type="ECO:0000256" key="1">
    <source>
        <dbReference type="ARBA" id="ARBA00001946"/>
    </source>
</evidence>
<dbReference type="Gene3D" id="3.50.30.10">
    <property type="entry name" value="Phosphohistidine domain"/>
    <property type="match status" value="1"/>
</dbReference>
<evidence type="ECO:0000256" key="4">
    <source>
        <dbReference type="ARBA" id="ARBA00007837"/>
    </source>
</evidence>
<dbReference type="Pfam" id="PF00391">
    <property type="entry name" value="PEP-utilizers"/>
    <property type="match status" value="1"/>
</dbReference>
<evidence type="ECO:0000256" key="10">
    <source>
        <dbReference type="ARBA" id="ARBA00022777"/>
    </source>
</evidence>
<feature type="compositionally biased region" description="Basic residues" evidence="15">
    <location>
        <begin position="1"/>
        <end position="10"/>
    </location>
</feature>
<dbReference type="SUPFAM" id="SSF52009">
    <property type="entry name" value="Phosphohistidine domain"/>
    <property type="match status" value="1"/>
</dbReference>
<evidence type="ECO:0000256" key="5">
    <source>
        <dbReference type="ARBA" id="ARBA00011996"/>
    </source>
</evidence>
<keyword evidence="12" id="KW-0460">Magnesium</keyword>
<evidence type="ECO:0000256" key="12">
    <source>
        <dbReference type="ARBA" id="ARBA00022842"/>
    </source>
</evidence>
<feature type="region of interest" description="Disordered" evidence="15">
    <location>
        <begin position="1"/>
        <end position="21"/>
    </location>
</feature>
<comment type="caution">
    <text evidence="18">The sequence shown here is derived from an EMBL/GenBank/DDBJ whole genome shotgun (WGS) entry which is preliminary data.</text>
</comment>
<evidence type="ECO:0000259" key="16">
    <source>
        <dbReference type="Pfam" id="PF00391"/>
    </source>
</evidence>
<dbReference type="Gene3D" id="3.30.1490.20">
    <property type="entry name" value="ATP-grasp fold, A domain"/>
    <property type="match status" value="1"/>
</dbReference>
<feature type="domain" description="Pyruvate phosphate dikinase AMP/ATP-binding" evidence="17">
    <location>
        <begin position="129"/>
        <end position="428"/>
    </location>
</feature>
<feature type="domain" description="PEP-utilising enzyme mobile" evidence="16">
    <location>
        <begin position="466"/>
        <end position="534"/>
    </location>
</feature>
<comment type="similarity">
    <text evidence="4">Belongs to the PEP-utilizing enzyme family.</text>
</comment>
<name>A0A7C3ZA47_9BACT</name>
<dbReference type="EC" id="2.7.9.2" evidence="5"/>
<dbReference type="SUPFAM" id="SSF56059">
    <property type="entry name" value="Glutathione synthetase ATP-binding domain-like"/>
    <property type="match status" value="1"/>
</dbReference>
<dbReference type="PANTHER" id="PTHR43030">
    <property type="entry name" value="PHOSPHOENOLPYRUVATE SYNTHASE"/>
    <property type="match status" value="1"/>
</dbReference>
<evidence type="ECO:0000256" key="14">
    <source>
        <dbReference type="ARBA" id="ARBA00047700"/>
    </source>
</evidence>
<dbReference type="GO" id="GO:0006094">
    <property type="term" value="P:gluconeogenesis"/>
    <property type="evidence" value="ECO:0007669"/>
    <property type="project" value="UniProtKB-UniPathway"/>
</dbReference>
<evidence type="ECO:0000256" key="9">
    <source>
        <dbReference type="ARBA" id="ARBA00022741"/>
    </source>
</evidence>
<dbReference type="GO" id="GO:0005524">
    <property type="term" value="F:ATP binding"/>
    <property type="evidence" value="ECO:0007669"/>
    <property type="project" value="UniProtKB-KW"/>
</dbReference>
<evidence type="ECO:0000259" key="17">
    <source>
        <dbReference type="Pfam" id="PF01326"/>
    </source>
</evidence>
<keyword evidence="9" id="KW-0547">Nucleotide-binding</keyword>
<comment type="cofactor">
    <cofactor evidence="1">
        <name>Mg(2+)</name>
        <dbReference type="ChEBI" id="CHEBI:18420"/>
    </cofactor>
</comment>
<sequence>MTWFKRRFTRTRPAPPPEPPPELVERYHHYKRLLASNNAILAVLADLQEKMHKEFMFDLNYVRSAVAKVEQEAGTLVEALVAMSQGRYAGLESALHQVRQRLAEELAEPELKPGPLVLPLAEVTEGGFFGGKAENLGALCRTGLPVPPGFAVSAYAQKLFFEQSGLEAFIQKAIAEAGSRKLEGLNEASLALRERILAAPLPAELAELLHRHLEQLGADRVAVRSSALQEDRYFSFAGQFETILNVPPTRVEERYKEVIAGQFTPRALYYCQTKGFSYQDLAMGVVVMKMVEVRAAGVLYTADPRQGQRAAIVNAVCGLGSLAVGGQVEPDIYRVEESRVVARQAGAKERMHVPAPEGGIAEIATPAGLEGLCLTEAEVLRLAALGAEVEKAFGRPQDIEWALDARGDFYLLQARPLRWKPAARAERVPPIIKGAQILLSQGVIASRGAAAGQVHVLQEDRLQDVPEGAVLVAKQALPEYGVVADRVAAIVCEAGSATSHLAAVLRETGTPALFGVKGALQVLTPGLEVTVDAIYGNIYAGRQEELLRASPRESLAKQSRTYMILDRILKHIPPLHLLDPRAANFTPEHCTTIHDITRFAHEKAMSEMFQISEITQEVAARRLVSNIPVEVYVIDLGGGLRPEALNRAVVHPEDITSRPMKAYWRGINAVGWKGPKPVDLKGLMSVMMGTGAGENIHHRLEEKNYAIIAGEYMNLAKRLGFHFATIESYLSGPEDSYVSLTFFGGGATLVRRARRIRFLAKVLEHADFRVVLQQASLTARADGYDIPTLEDKLDILGRLMMVSKQMDMVMFSDTMVDHYYREFIEEGYNLRI</sequence>
<evidence type="ECO:0000256" key="11">
    <source>
        <dbReference type="ARBA" id="ARBA00022840"/>
    </source>
</evidence>
<keyword evidence="10" id="KW-0418">Kinase</keyword>
<evidence type="ECO:0000313" key="18">
    <source>
        <dbReference type="EMBL" id="HGF33212.1"/>
    </source>
</evidence>
<keyword evidence="11" id="KW-0067">ATP-binding</keyword>
<dbReference type="InterPro" id="IPR006319">
    <property type="entry name" value="PEP_synth"/>
</dbReference>
<dbReference type="EMBL" id="DTMF01000058">
    <property type="protein sequence ID" value="HGF33212.1"/>
    <property type="molecule type" value="Genomic_DNA"/>
</dbReference>